<evidence type="ECO:0000256" key="9">
    <source>
        <dbReference type="ARBA" id="ARBA00023134"/>
    </source>
</evidence>
<dbReference type="InterPro" id="IPR017975">
    <property type="entry name" value="Tubulin_CS"/>
</dbReference>
<comment type="subcellular location">
    <subcellularLocation>
        <location evidence="3">Cell projection</location>
        <location evidence="3">Cilium</location>
    </subcellularLocation>
    <subcellularLocation>
        <location evidence="1">Cytoplasm</location>
        <location evidence="1">Cytoskeleton</location>
        <location evidence="1">Microtubule organizing center</location>
        <location evidence="1">Centrosome</location>
        <location evidence="1">Centriole</location>
    </subcellularLocation>
    <subcellularLocation>
        <location evidence="2">Nucleus</location>
    </subcellularLocation>
</comment>
<accession>A0AAN8GGV1</accession>
<dbReference type="PRINTS" id="PR01161">
    <property type="entry name" value="TUBULIN"/>
</dbReference>
<dbReference type="SUPFAM" id="SSF52490">
    <property type="entry name" value="Tubulin nucleotide-binding domain-like"/>
    <property type="match status" value="1"/>
</dbReference>
<dbReference type="AlphaFoldDB" id="A0AAN8GGV1"/>
<evidence type="ECO:0000256" key="6">
    <source>
        <dbReference type="ARBA" id="ARBA00022701"/>
    </source>
</evidence>
<reference evidence="16 17" key="1">
    <citation type="submission" date="2024-01" db="EMBL/GenBank/DDBJ databases">
        <title>The genome of the rayed Mediterranean limpet Patella caerulea (Linnaeus, 1758).</title>
        <authorList>
            <person name="Anh-Thu Weber A."/>
            <person name="Halstead-Nussloch G."/>
        </authorList>
    </citation>
    <scope>NUCLEOTIDE SEQUENCE [LARGE SCALE GENOMIC DNA]</scope>
    <source>
        <strain evidence="16">AATW-2023a</strain>
        <tissue evidence="16">Whole specimen</tissue>
    </source>
</reference>
<keyword evidence="8" id="KW-0970">Cilium biogenesis/degradation</keyword>
<dbReference type="SUPFAM" id="SSF55307">
    <property type="entry name" value="Tubulin C-terminal domain-like"/>
    <property type="match status" value="1"/>
</dbReference>
<dbReference type="GO" id="GO:0005634">
    <property type="term" value="C:nucleus"/>
    <property type="evidence" value="ECO:0007669"/>
    <property type="project" value="UniProtKB-SubCell"/>
</dbReference>
<evidence type="ECO:0000256" key="12">
    <source>
        <dbReference type="ARBA" id="ARBA00030594"/>
    </source>
</evidence>
<evidence type="ECO:0000256" key="5">
    <source>
        <dbReference type="ARBA" id="ARBA00014184"/>
    </source>
</evidence>
<dbReference type="InterPro" id="IPR003008">
    <property type="entry name" value="Tubulin_FtsZ_GTPase"/>
</dbReference>
<dbReference type="GO" id="GO:0005929">
    <property type="term" value="C:cilium"/>
    <property type="evidence" value="ECO:0007669"/>
    <property type="project" value="UniProtKB-SubCell"/>
</dbReference>
<dbReference type="CDD" id="cd02189">
    <property type="entry name" value="delta_zeta_tubulin-like"/>
    <property type="match status" value="1"/>
</dbReference>
<gene>
    <name evidence="16" type="ORF">SNE40_022916</name>
</gene>
<evidence type="ECO:0000256" key="2">
    <source>
        <dbReference type="ARBA" id="ARBA00004123"/>
    </source>
</evidence>
<dbReference type="GO" id="GO:0005814">
    <property type="term" value="C:centriole"/>
    <property type="evidence" value="ECO:0007669"/>
    <property type="project" value="UniProtKB-SubCell"/>
</dbReference>
<dbReference type="GO" id="GO:0005200">
    <property type="term" value="F:structural constituent of cytoskeleton"/>
    <property type="evidence" value="ECO:0007669"/>
    <property type="project" value="InterPro"/>
</dbReference>
<dbReference type="GO" id="GO:0007017">
    <property type="term" value="P:microtubule-based process"/>
    <property type="evidence" value="ECO:0007669"/>
    <property type="project" value="InterPro"/>
</dbReference>
<dbReference type="GO" id="GO:0005525">
    <property type="term" value="F:GTP binding"/>
    <property type="evidence" value="ECO:0007669"/>
    <property type="project" value="UniProtKB-UniRule"/>
</dbReference>
<evidence type="ECO:0000256" key="4">
    <source>
        <dbReference type="ARBA" id="ARBA00009636"/>
    </source>
</evidence>
<dbReference type="Proteomes" id="UP001347796">
    <property type="component" value="Unassembled WGS sequence"/>
</dbReference>
<protein>
    <recommendedName>
        <fullName evidence="5">Tubulin delta chain</fullName>
    </recommendedName>
    <alternativeName>
        <fullName evidence="12">Delta-tubulin</fullName>
    </alternativeName>
</protein>
<name>A0AAN8GGV1_PATCE</name>
<keyword evidence="7 14" id="KW-0547">Nucleotide-binding</keyword>
<keyword evidence="10" id="KW-0539">Nucleus</keyword>
<proteinExistence type="inferred from homology"/>
<evidence type="ECO:0000313" key="16">
    <source>
        <dbReference type="EMBL" id="KAK6166154.1"/>
    </source>
</evidence>
<dbReference type="InterPro" id="IPR000217">
    <property type="entry name" value="Tubulin"/>
</dbReference>
<dbReference type="GO" id="GO:0005874">
    <property type="term" value="C:microtubule"/>
    <property type="evidence" value="ECO:0007669"/>
    <property type="project" value="UniProtKB-KW"/>
</dbReference>
<evidence type="ECO:0000256" key="1">
    <source>
        <dbReference type="ARBA" id="ARBA00004114"/>
    </source>
</evidence>
<dbReference type="SMART" id="SM00864">
    <property type="entry name" value="Tubulin"/>
    <property type="match status" value="1"/>
</dbReference>
<evidence type="ECO:0000256" key="14">
    <source>
        <dbReference type="RuleBase" id="RU000352"/>
    </source>
</evidence>
<keyword evidence="6 14" id="KW-0493">Microtubule</keyword>
<comment type="similarity">
    <text evidence="4 14">Belongs to the tubulin family.</text>
</comment>
<dbReference type="InterPro" id="IPR002967">
    <property type="entry name" value="Delta_tubulin"/>
</dbReference>
<evidence type="ECO:0000256" key="3">
    <source>
        <dbReference type="ARBA" id="ARBA00004138"/>
    </source>
</evidence>
<comment type="function">
    <text evidence="13">Acts as a positive regulator of hedgehog signaling and regulates ciliary function.</text>
</comment>
<keyword evidence="17" id="KW-1185">Reference proteome</keyword>
<evidence type="ECO:0000313" key="17">
    <source>
        <dbReference type="Proteomes" id="UP001347796"/>
    </source>
</evidence>
<dbReference type="InterPro" id="IPR008280">
    <property type="entry name" value="Tub_FtsZ_C"/>
</dbReference>
<dbReference type="Gene3D" id="3.40.50.1440">
    <property type="entry name" value="Tubulin/FtsZ, GTPase domain"/>
    <property type="match status" value="1"/>
</dbReference>
<dbReference type="Pfam" id="PF00091">
    <property type="entry name" value="Tubulin"/>
    <property type="match status" value="1"/>
</dbReference>
<comment type="caution">
    <text evidence="16">The sequence shown here is derived from an EMBL/GenBank/DDBJ whole genome shotgun (WGS) entry which is preliminary data.</text>
</comment>
<dbReference type="Gene3D" id="1.10.287.600">
    <property type="entry name" value="Helix hairpin bin"/>
    <property type="match status" value="1"/>
</dbReference>
<dbReference type="PRINTS" id="PR01224">
    <property type="entry name" value="DELTATUBULIN"/>
</dbReference>
<dbReference type="PROSITE" id="PS00227">
    <property type="entry name" value="TUBULIN"/>
    <property type="match status" value="1"/>
</dbReference>
<keyword evidence="11" id="KW-0966">Cell projection</keyword>
<dbReference type="InterPro" id="IPR036525">
    <property type="entry name" value="Tubulin/FtsZ_GTPase_sf"/>
</dbReference>
<feature type="domain" description="Tubulin/FtsZ GTPase" evidence="15">
    <location>
        <begin position="32"/>
        <end position="230"/>
    </location>
</feature>
<evidence type="ECO:0000256" key="7">
    <source>
        <dbReference type="ARBA" id="ARBA00022741"/>
    </source>
</evidence>
<evidence type="ECO:0000256" key="11">
    <source>
        <dbReference type="ARBA" id="ARBA00023273"/>
    </source>
</evidence>
<sequence>MSTVTLHVGQCGNQVGKSFLKNLIDTEEVKESLTYIDNSGKLRSVHVDSEPKVVHKLRKSLSQVKEKNIICGKRGRGTNWALGYYGLKSETENNLVDDTTEALRKEIERCDSYCGVILMHSLSGGTGSGLGSRLCEVIRDDYPMNYLLSCTFAPFSSGESPLQHYNSLLTLSALQRYSDGIILTYNDEILHRLQKQTSDNIVSMENINQLTSKNLCGVFLPTDTLRPQSGLSIGSEPWELLRSTCPMPSTKFIHINHKAKSKVSWENLIGLSLQNLTKHNKQGEPFGCLSGVAIGRGDQSGLFHQVLQKGFSQRIKTSYNCVKWNPFPLDIWSAKQKIIQGKENFSSITIAANYSNIVEYLSTVRYKAKLMYDNQAYLHWYWRYGATQDLFDEAFNTVDEIIEDYKTAVS</sequence>
<dbReference type="InterPro" id="IPR023123">
    <property type="entry name" value="Tubulin_C"/>
</dbReference>
<dbReference type="EMBL" id="JAZGQO010000021">
    <property type="protein sequence ID" value="KAK6166154.1"/>
    <property type="molecule type" value="Genomic_DNA"/>
</dbReference>
<evidence type="ECO:0000256" key="10">
    <source>
        <dbReference type="ARBA" id="ARBA00023242"/>
    </source>
</evidence>
<evidence type="ECO:0000259" key="15">
    <source>
        <dbReference type="SMART" id="SM00864"/>
    </source>
</evidence>
<dbReference type="PANTHER" id="PTHR11588">
    <property type="entry name" value="TUBULIN"/>
    <property type="match status" value="1"/>
</dbReference>
<keyword evidence="9 14" id="KW-0342">GTP-binding</keyword>
<dbReference type="FunFam" id="3.40.50.1440:FF:000047">
    <property type="entry name" value="Tubulin delta chain"/>
    <property type="match status" value="1"/>
</dbReference>
<dbReference type="GO" id="GO:0030030">
    <property type="term" value="P:cell projection organization"/>
    <property type="evidence" value="ECO:0007669"/>
    <property type="project" value="UniProtKB-KW"/>
</dbReference>
<evidence type="ECO:0000256" key="8">
    <source>
        <dbReference type="ARBA" id="ARBA00022794"/>
    </source>
</evidence>
<evidence type="ECO:0000256" key="13">
    <source>
        <dbReference type="ARBA" id="ARBA00046149"/>
    </source>
</evidence>
<organism evidence="16 17">
    <name type="scientific">Patella caerulea</name>
    <name type="common">Rayed Mediterranean limpet</name>
    <dbReference type="NCBI Taxonomy" id="87958"/>
    <lineage>
        <taxon>Eukaryota</taxon>
        <taxon>Metazoa</taxon>
        <taxon>Spiralia</taxon>
        <taxon>Lophotrochozoa</taxon>
        <taxon>Mollusca</taxon>
        <taxon>Gastropoda</taxon>
        <taxon>Patellogastropoda</taxon>
        <taxon>Patelloidea</taxon>
        <taxon>Patellidae</taxon>
        <taxon>Patella</taxon>
    </lineage>
</organism>